<protein>
    <submittedName>
        <fullName evidence="1">DUF3558 domain-containing protein</fullName>
    </submittedName>
</protein>
<gene>
    <name evidence="1" type="ORF">ACFQH9_08385</name>
</gene>
<reference evidence="2" key="1">
    <citation type="journal article" date="2019" name="Int. J. Syst. Evol. Microbiol.">
        <title>The Global Catalogue of Microorganisms (GCM) 10K type strain sequencing project: providing services to taxonomists for standard genome sequencing and annotation.</title>
        <authorList>
            <consortium name="The Broad Institute Genomics Platform"/>
            <consortium name="The Broad Institute Genome Sequencing Center for Infectious Disease"/>
            <person name="Wu L."/>
            <person name="Ma J."/>
        </authorList>
    </citation>
    <scope>NUCLEOTIDE SEQUENCE [LARGE SCALE GENOMIC DNA]</scope>
    <source>
        <strain evidence="2">CGMCC 4.7397</strain>
    </source>
</reference>
<dbReference type="EMBL" id="JBHSQK010000014">
    <property type="protein sequence ID" value="MFC5948291.1"/>
    <property type="molecule type" value="Genomic_DNA"/>
</dbReference>
<sequence length="203" mass="20889">MRLGVRESPIRRPTVRSRGMTLVAAALSGAVALASCASHVASDGRAAVPDSTLSKRPGAPEVASPLDATGLPACNILSSQQLTRIGVMPDSGSDFSNPRATRCSWKSADRSYGLDLAINVEAGLAFAYDVAPSFSAFQEAKIDGYPAVNVEPAGAPTCSYWVGVADNQSFSAGASSLSTSAPPLCEKAEALASEVIDALRSRS</sequence>
<evidence type="ECO:0000313" key="1">
    <source>
        <dbReference type="EMBL" id="MFC5948291.1"/>
    </source>
</evidence>
<dbReference type="InterPro" id="IPR024520">
    <property type="entry name" value="DUF3558"/>
</dbReference>
<keyword evidence="2" id="KW-1185">Reference proteome</keyword>
<organism evidence="1 2">
    <name type="scientific">Pseudonocardia lutea</name>
    <dbReference type="NCBI Taxonomy" id="2172015"/>
    <lineage>
        <taxon>Bacteria</taxon>
        <taxon>Bacillati</taxon>
        <taxon>Actinomycetota</taxon>
        <taxon>Actinomycetes</taxon>
        <taxon>Pseudonocardiales</taxon>
        <taxon>Pseudonocardiaceae</taxon>
        <taxon>Pseudonocardia</taxon>
    </lineage>
</organism>
<name>A0ABW1I3Q2_9PSEU</name>
<comment type="caution">
    <text evidence="1">The sequence shown here is derived from an EMBL/GenBank/DDBJ whole genome shotgun (WGS) entry which is preliminary data.</text>
</comment>
<evidence type="ECO:0000313" key="2">
    <source>
        <dbReference type="Proteomes" id="UP001596119"/>
    </source>
</evidence>
<dbReference type="Pfam" id="PF12079">
    <property type="entry name" value="DUF3558"/>
    <property type="match status" value="1"/>
</dbReference>
<dbReference type="RefSeq" id="WP_379565349.1">
    <property type="nucleotide sequence ID" value="NZ_JBHSQK010000014.1"/>
</dbReference>
<accession>A0ABW1I3Q2</accession>
<proteinExistence type="predicted"/>
<dbReference type="Proteomes" id="UP001596119">
    <property type="component" value="Unassembled WGS sequence"/>
</dbReference>